<sequence>MSSRYSRSADELLALGPHVYDPSTMTEVDKECILFDCAEYVDQHWARSPFGAAARRDLAAGARQQDNWKARYELAKKHEKEEQAQLEARCLLLCYETPGDWVLYAPASVRLKYGTAPPAFHPDHGFLDLKQQLALKLLVLREEWWERASVALEEALVVCGIKKRSPLEAKIRALDAMASLEDSAGTSRRGPAPVDTSGIPGDDDATASEEAAAQAAPPLVAAETAKGAEPTELWGEGEAEEGPASAAPALDLLSSVVTAATGKRRADSTYPVPEGRAPAAKRLAPDVPRQKQRVVAGHSMNDLLAYAQSTPITVLLVELRIGSSFPWIRETKIFLSRLQLHVGRRWNELPRHRRERSVPCDNCVRLGIRCFDMVVGNPLLPSKKPIASCTGCYERRKGCVAAATLPSGCSSWAERDCWGERDLGELTGEQKTSAKRNHTAGAAALREADGHGPPVGFALDLLAAYCAQGRLEDAVNRLADGLPQGRLPVRLPERMAESMGARLWEEVEAQVGLGEEESAVAEPVAGPSEPRRQAAPVPADDDDDEDDLYLEE</sequence>
<dbReference type="EMBL" id="OOIP01000009">
    <property type="protein sequence ID" value="SPO38345.1"/>
    <property type="molecule type" value="Genomic_DNA"/>
</dbReference>
<evidence type="ECO:0000313" key="3">
    <source>
        <dbReference type="Proteomes" id="UP000323386"/>
    </source>
</evidence>
<feature type="region of interest" description="Disordered" evidence="1">
    <location>
        <begin position="513"/>
        <end position="552"/>
    </location>
</feature>
<dbReference type="AlphaFoldDB" id="A0A5C3F2Z7"/>
<proteinExistence type="predicted"/>
<gene>
    <name evidence="2" type="ORF">PSFLO_03822</name>
</gene>
<evidence type="ECO:0000256" key="1">
    <source>
        <dbReference type="SAM" id="MobiDB-lite"/>
    </source>
</evidence>
<accession>A0A5C3F2Z7</accession>
<feature type="region of interest" description="Disordered" evidence="1">
    <location>
        <begin position="180"/>
        <end position="216"/>
    </location>
</feature>
<dbReference type="Proteomes" id="UP000323386">
    <property type="component" value="Unassembled WGS sequence"/>
</dbReference>
<keyword evidence="3" id="KW-1185">Reference proteome</keyword>
<evidence type="ECO:0000313" key="2">
    <source>
        <dbReference type="EMBL" id="SPO38345.1"/>
    </source>
</evidence>
<organism evidence="2 3">
    <name type="scientific">Pseudozyma flocculosa</name>
    <dbReference type="NCBI Taxonomy" id="84751"/>
    <lineage>
        <taxon>Eukaryota</taxon>
        <taxon>Fungi</taxon>
        <taxon>Dikarya</taxon>
        <taxon>Basidiomycota</taxon>
        <taxon>Ustilaginomycotina</taxon>
        <taxon>Ustilaginomycetes</taxon>
        <taxon>Ustilaginales</taxon>
        <taxon>Ustilaginaceae</taxon>
        <taxon>Pseudozyma</taxon>
    </lineage>
</organism>
<name>A0A5C3F2Z7_9BASI</name>
<protein>
    <submittedName>
        <fullName evidence="2">Uncharacterized protein</fullName>
    </submittedName>
</protein>
<reference evidence="2 3" key="1">
    <citation type="submission" date="2018-03" db="EMBL/GenBank/DDBJ databases">
        <authorList>
            <person name="Guldener U."/>
        </authorList>
    </citation>
    <scope>NUCLEOTIDE SEQUENCE [LARGE SCALE GENOMIC DNA]</scope>
    <source>
        <strain evidence="2 3">DAOM196992</strain>
    </source>
</reference>
<feature type="compositionally biased region" description="Acidic residues" evidence="1">
    <location>
        <begin position="539"/>
        <end position="552"/>
    </location>
</feature>